<gene>
    <name evidence="4" type="ORF">BN877_II1874</name>
</gene>
<organism evidence="4 5">
    <name type="scientific">Agrobacterium pusense</name>
    <dbReference type="NCBI Taxonomy" id="648995"/>
    <lineage>
        <taxon>Bacteria</taxon>
        <taxon>Pseudomonadati</taxon>
        <taxon>Pseudomonadota</taxon>
        <taxon>Alphaproteobacteria</taxon>
        <taxon>Hyphomicrobiales</taxon>
        <taxon>Rhizobiaceae</taxon>
        <taxon>Rhizobium/Agrobacterium group</taxon>
        <taxon>Agrobacterium</taxon>
    </lineage>
</organism>
<reference evidence="4 5" key="1">
    <citation type="journal article" date="2013" name="Genome Announc.">
        <title>Complete Genome Sequence of the Sesbania Symbiont and Rice Growth-Promoting Endophyte Rhizobium sp. Strain IRBG74.</title>
        <authorList>
            <person name="Crook M.B."/>
            <person name="Mitra S."/>
            <person name="Ane J.M."/>
            <person name="Sadowsky M.J."/>
            <person name="Gyaneshwar P."/>
        </authorList>
    </citation>
    <scope>NUCLEOTIDE SEQUENCE [LARGE SCALE GENOMIC DNA]</scope>
    <source>
        <strain evidence="4 5">IRBG74</strain>
    </source>
</reference>
<accession>U4Q303</accession>
<dbReference type="PATRIC" id="fig|424182.3.peg.4713"/>
<protein>
    <submittedName>
        <fullName evidence="4">Glycosyl transferase group 1</fullName>
    </submittedName>
</protein>
<name>U4Q303_9HYPH</name>
<dbReference type="HOGENOM" id="CLU_775479_0_0_5"/>
<evidence type="ECO:0000313" key="5">
    <source>
        <dbReference type="Proteomes" id="UP000016944"/>
    </source>
</evidence>
<feature type="domain" description="Glycosyl transferase family 1" evidence="2">
    <location>
        <begin position="248"/>
        <end position="337"/>
    </location>
</feature>
<evidence type="ECO:0000259" key="3">
    <source>
        <dbReference type="Pfam" id="PF13439"/>
    </source>
</evidence>
<evidence type="ECO:0000259" key="2">
    <source>
        <dbReference type="Pfam" id="PF00534"/>
    </source>
</evidence>
<dbReference type="Pfam" id="PF13439">
    <property type="entry name" value="Glyco_transf_4"/>
    <property type="match status" value="1"/>
</dbReference>
<dbReference type="RefSeq" id="WP_022563929.1">
    <property type="nucleotide sequence ID" value="NC_022545.1"/>
</dbReference>
<dbReference type="PANTHER" id="PTHR46401:SF2">
    <property type="entry name" value="GLYCOSYLTRANSFERASE WBBK-RELATED"/>
    <property type="match status" value="1"/>
</dbReference>
<evidence type="ECO:0000313" key="4">
    <source>
        <dbReference type="EMBL" id="CDI11659.1"/>
    </source>
</evidence>
<sequence length="371" mass="40008">MIPPAINRRIRTILVTVDAVGGVWRYALDLAAGLEDEDIKIILTGFGPPPTAEQILEIPRNCRLLWLDAPLDWMANDPAQLSAIPAMIEEVVRLHDVDLLHLNLPSQAAGLAVAKPVVVVSHSCIPTWFSAVRGTKPPPDWAWHEELGRRGLNQADLVLVPSRSHAENVRAVYGPLPSLQVVHNASDDVPQTGDKGDIVVAAGRWWDEGKNGAVLVQAARDTLWPIFMAGSTSGPNGQHLDIANARPVGECAHSEILKLMREAAVFVSPSIYEPFGLAALEAAKSGCALVLADIPTYRELWGGAALFASPRDPSAFAAALNRLAGDEALRERLATQALLRSGTFTRKAQCDAMLDHYRAAARSPRLLTAAE</sequence>
<dbReference type="AlphaFoldDB" id="U4Q303"/>
<dbReference type="GeneID" id="61458236"/>
<proteinExistence type="predicted"/>
<dbReference type="Proteomes" id="UP000016944">
    <property type="component" value="Chromosome II"/>
</dbReference>
<dbReference type="GO" id="GO:0016757">
    <property type="term" value="F:glycosyltransferase activity"/>
    <property type="evidence" value="ECO:0007669"/>
    <property type="project" value="InterPro"/>
</dbReference>
<dbReference type="Pfam" id="PF00534">
    <property type="entry name" value="Glycos_transf_1"/>
    <property type="match status" value="1"/>
</dbReference>
<feature type="domain" description="Glycosyltransferase subfamily 4-like N-terminal" evidence="3">
    <location>
        <begin position="20"/>
        <end position="185"/>
    </location>
</feature>
<accession>A0A1S9E439</accession>
<dbReference type="InterPro" id="IPR001296">
    <property type="entry name" value="Glyco_trans_1"/>
</dbReference>
<dbReference type="PANTHER" id="PTHR46401">
    <property type="entry name" value="GLYCOSYLTRANSFERASE WBBK-RELATED"/>
    <property type="match status" value="1"/>
</dbReference>
<dbReference type="KEGG" id="rir:BN877_II1874"/>
<dbReference type="EMBL" id="HG518323">
    <property type="protein sequence ID" value="CDI11659.1"/>
    <property type="molecule type" value="Genomic_DNA"/>
</dbReference>
<dbReference type="Gene3D" id="3.40.50.2000">
    <property type="entry name" value="Glycogen Phosphorylase B"/>
    <property type="match status" value="2"/>
</dbReference>
<dbReference type="SUPFAM" id="SSF53756">
    <property type="entry name" value="UDP-Glycosyltransferase/glycogen phosphorylase"/>
    <property type="match status" value="1"/>
</dbReference>
<keyword evidence="1 4" id="KW-0808">Transferase</keyword>
<dbReference type="InterPro" id="IPR028098">
    <property type="entry name" value="Glyco_trans_4-like_N"/>
</dbReference>
<evidence type="ECO:0000256" key="1">
    <source>
        <dbReference type="ARBA" id="ARBA00022679"/>
    </source>
</evidence>